<dbReference type="GO" id="GO:0005829">
    <property type="term" value="C:cytosol"/>
    <property type="evidence" value="ECO:0007669"/>
    <property type="project" value="TreeGrafter"/>
</dbReference>
<dbReference type="InterPro" id="IPR010359">
    <property type="entry name" value="IrrE_HExxH"/>
</dbReference>
<dbReference type="PANTHER" id="PTHR46797:SF23">
    <property type="entry name" value="HTH-TYPE TRANSCRIPTIONAL REGULATOR SUTR"/>
    <property type="match status" value="1"/>
</dbReference>
<accession>A0A1L7D4R6</accession>
<dbReference type="KEGG" id="cpho:CPHO_09820"/>
<dbReference type="CDD" id="cd00093">
    <property type="entry name" value="HTH_XRE"/>
    <property type="match status" value="1"/>
</dbReference>
<reference evidence="6 7" key="1">
    <citation type="submission" date="2014-08" db="EMBL/GenBank/DDBJ databases">
        <title>Complete genome sequence of Corynebacterium phocae M408/89/1(T)(=DSM 44612(T)), isolated from the common seal (Phoca vitulina).</title>
        <authorList>
            <person name="Ruckert C."/>
            <person name="Albersmeier A."/>
            <person name="Winkler A."/>
            <person name="Kalinowski J."/>
        </authorList>
    </citation>
    <scope>NUCLEOTIDE SEQUENCE [LARGE SCALE GENOMIC DNA]</scope>
    <source>
        <strain evidence="6 7">M408/89/1</strain>
    </source>
</reference>
<keyword evidence="4" id="KW-0804">Transcription</keyword>
<evidence type="ECO:0000256" key="3">
    <source>
        <dbReference type="ARBA" id="ARBA00023125"/>
    </source>
</evidence>
<protein>
    <submittedName>
        <fullName evidence="6">MerR family transcriptional regulator</fullName>
    </submittedName>
</protein>
<dbReference type="Proteomes" id="UP000185491">
    <property type="component" value="Chromosome"/>
</dbReference>
<dbReference type="InterPro" id="IPR026281">
    <property type="entry name" value="HTH_RamB"/>
</dbReference>
<dbReference type="InterPro" id="IPR050807">
    <property type="entry name" value="TransReg_Diox_bact_type"/>
</dbReference>
<dbReference type="OrthoDB" id="9810578at2"/>
<proteinExistence type="inferred from homology"/>
<keyword evidence="2" id="KW-0805">Transcription regulation</keyword>
<dbReference type="STRING" id="161895.CPHO_09820"/>
<evidence type="ECO:0000256" key="2">
    <source>
        <dbReference type="ARBA" id="ARBA00023015"/>
    </source>
</evidence>
<dbReference type="InterPro" id="IPR010982">
    <property type="entry name" value="Lambda_DNA-bd_dom_sf"/>
</dbReference>
<evidence type="ECO:0000313" key="6">
    <source>
        <dbReference type="EMBL" id="APT93138.1"/>
    </source>
</evidence>
<dbReference type="InterPro" id="IPR001387">
    <property type="entry name" value="Cro/C1-type_HTH"/>
</dbReference>
<evidence type="ECO:0000313" key="7">
    <source>
        <dbReference type="Proteomes" id="UP000185491"/>
    </source>
</evidence>
<dbReference type="AlphaFoldDB" id="A0A1L7D4R6"/>
<dbReference type="GO" id="GO:0003677">
    <property type="term" value="F:DNA binding"/>
    <property type="evidence" value="ECO:0007669"/>
    <property type="project" value="UniProtKB-KW"/>
</dbReference>
<dbReference type="PROSITE" id="PS50943">
    <property type="entry name" value="HTH_CROC1"/>
    <property type="match status" value="1"/>
</dbReference>
<dbReference type="Pfam" id="PF01381">
    <property type="entry name" value="HTH_3"/>
    <property type="match status" value="1"/>
</dbReference>
<gene>
    <name evidence="6" type="ORF">CPHO_09820</name>
</gene>
<evidence type="ECO:0000256" key="4">
    <source>
        <dbReference type="ARBA" id="ARBA00023163"/>
    </source>
</evidence>
<dbReference type="PANTHER" id="PTHR46797">
    <property type="entry name" value="HTH-TYPE TRANSCRIPTIONAL REGULATOR"/>
    <property type="match status" value="1"/>
</dbReference>
<comment type="similarity">
    <text evidence="1">Belongs to the short-chain fatty acyl-CoA assimilation regulator (ScfR) family.</text>
</comment>
<dbReference type="SMART" id="SM00530">
    <property type="entry name" value="HTH_XRE"/>
    <property type="match status" value="1"/>
</dbReference>
<dbReference type="Pfam" id="PF06114">
    <property type="entry name" value="Peptidase_M78"/>
    <property type="match status" value="1"/>
</dbReference>
<dbReference type="Gene3D" id="1.10.260.40">
    <property type="entry name" value="lambda repressor-like DNA-binding domains"/>
    <property type="match status" value="1"/>
</dbReference>
<keyword evidence="7" id="KW-1185">Reference proteome</keyword>
<dbReference type="Pfam" id="PF09856">
    <property type="entry name" value="ScfRs"/>
    <property type="match status" value="1"/>
</dbReference>
<dbReference type="PIRSF" id="PIRSF019251">
    <property type="entry name" value="Rv0465c"/>
    <property type="match status" value="1"/>
</dbReference>
<dbReference type="SUPFAM" id="SSF47413">
    <property type="entry name" value="lambda repressor-like DNA-binding domains"/>
    <property type="match status" value="1"/>
</dbReference>
<name>A0A1L7D4R6_9CORY</name>
<evidence type="ECO:0000256" key="1">
    <source>
        <dbReference type="ARBA" id="ARBA00007227"/>
    </source>
</evidence>
<evidence type="ECO:0000259" key="5">
    <source>
        <dbReference type="PROSITE" id="PS50943"/>
    </source>
</evidence>
<sequence length="437" mass="48576">MAKHYAGARIHSLRKTHGLTQVEMAQRLGLSTSYLNQLENNQRPLTVTVLMQLTQRFNVEAAYFSPARDLRAISELRTLFPDAGEETLTDLAARYPELVPQLLRTAQAAPAALRQPFDEVRDFFYEAHNYIHELDVLAEELAGEIGDGVLRRGNLAARLEEELQVTVRFGRSGDRRRFDPDSRRLYLRAGLTEAQLVFEMALQYCLIGLTDLTANLVSELAPGETQHIATLGLAQYFAAAVTMPYTAFLDTAEQTRYDIDVISGIFGTGFETTAQRLSTLQRPGNKGVPFSFIRTDRAGNISKRQSASSFHFARSGGSCPLWIVHRAFETPNRITRQVAAMPDGHAHLWIARFVQGQAKSWGTPRKEFVVGLGCDISQADRLVYADALNVDIASATPIGPGCKSCPRPACPQRALPQAGRPVHLDLNRSWDTSYDTR</sequence>
<feature type="domain" description="HTH cro/C1-type" evidence="5">
    <location>
        <begin position="10"/>
        <end position="64"/>
    </location>
</feature>
<dbReference type="InterPro" id="IPR018653">
    <property type="entry name" value="ScfR_C"/>
</dbReference>
<keyword evidence="3" id="KW-0238">DNA-binding</keyword>
<organism evidence="6 7">
    <name type="scientific">Corynebacterium phocae</name>
    <dbReference type="NCBI Taxonomy" id="161895"/>
    <lineage>
        <taxon>Bacteria</taxon>
        <taxon>Bacillati</taxon>
        <taxon>Actinomycetota</taxon>
        <taxon>Actinomycetes</taxon>
        <taxon>Mycobacteriales</taxon>
        <taxon>Corynebacteriaceae</taxon>
        <taxon>Corynebacterium</taxon>
    </lineage>
</organism>
<dbReference type="GO" id="GO:0003700">
    <property type="term" value="F:DNA-binding transcription factor activity"/>
    <property type="evidence" value="ECO:0007669"/>
    <property type="project" value="TreeGrafter"/>
</dbReference>
<dbReference type="RefSeq" id="WP_075735373.1">
    <property type="nucleotide sequence ID" value="NZ_CP009249.1"/>
</dbReference>
<dbReference type="EMBL" id="CP009249">
    <property type="protein sequence ID" value="APT93138.1"/>
    <property type="molecule type" value="Genomic_DNA"/>
</dbReference>